<keyword evidence="3" id="KW-1185">Reference proteome</keyword>
<proteinExistence type="predicted"/>
<comment type="caution">
    <text evidence="2">The sequence shown here is derived from an EMBL/GenBank/DDBJ whole genome shotgun (WGS) entry which is preliminary data.</text>
</comment>
<feature type="transmembrane region" description="Helical" evidence="1">
    <location>
        <begin position="63"/>
        <end position="81"/>
    </location>
</feature>
<protein>
    <submittedName>
        <fullName evidence="2">Uncharacterized protein</fullName>
    </submittedName>
</protein>
<accession>A0A1E7KYQ6</accession>
<feature type="transmembrane region" description="Helical" evidence="1">
    <location>
        <begin position="133"/>
        <end position="153"/>
    </location>
</feature>
<organism evidence="2 3">
    <name type="scientific">Streptomyces nanshensis</name>
    <dbReference type="NCBI Taxonomy" id="518642"/>
    <lineage>
        <taxon>Bacteria</taxon>
        <taxon>Bacillati</taxon>
        <taxon>Actinomycetota</taxon>
        <taxon>Actinomycetes</taxon>
        <taxon>Kitasatosporales</taxon>
        <taxon>Streptomycetaceae</taxon>
        <taxon>Streptomyces</taxon>
    </lineage>
</organism>
<gene>
    <name evidence="2" type="ORF">AN218_23755</name>
</gene>
<evidence type="ECO:0000313" key="3">
    <source>
        <dbReference type="Proteomes" id="UP000176005"/>
    </source>
</evidence>
<keyword evidence="1" id="KW-0812">Transmembrane</keyword>
<dbReference type="AlphaFoldDB" id="A0A1E7KYQ6"/>
<sequence length="173" mass="18445">MVTMTGQRPTPDEAARALDQVGQREEQAIGGGTSDALWVRLVIGLLLFGDLAARDFLGDDANSWISIGLAVLVIAYTLLLRTRRGSSALGRSARVDRKAALRGKAAYARWIPLVIVLLGLGVGLAGARLDLPYWHTALGAMLGAVVIFFAPALERAMLSAGRRTQHTTGTVRP</sequence>
<dbReference type="Proteomes" id="UP000176005">
    <property type="component" value="Unassembled WGS sequence"/>
</dbReference>
<feature type="transmembrane region" description="Helical" evidence="1">
    <location>
        <begin position="107"/>
        <end position="127"/>
    </location>
</feature>
<keyword evidence="1" id="KW-1133">Transmembrane helix</keyword>
<evidence type="ECO:0000256" key="1">
    <source>
        <dbReference type="SAM" id="Phobius"/>
    </source>
</evidence>
<reference evidence="2 3" key="1">
    <citation type="journal article" date="2016" name="Front. Microbiol.">
        <title>Comparative Genomics Analysis of Streptomyces Species Reveals Their Adaptation to the Marine Environment and Their Diversity at the Genomic Level.</title>
        <authorList>
            <person name="Tian X."/>
            <person name="Zhang Z."/>
            <person name="Yang T."/>
            <person name="Chen M."/>
            <person name="Li J."/>
            <person name="Chen F."/>
            <person name="Yang J."/>
            <person name="Li W."/>
            <person name="Zhang B."/>
            <person name="Zhang Z."/>
            <person name="Wu J."/>
            <person name="Zhang C."/>
            <person name="Long L."/>
            <person name="Xiao J."/>
        </authorList>
    </citation>
    <scope>NUCLEOTIDE SEQUENCE [LARGE SCALE GENOMIC DNA]</scope>
    <source>
        <strain evidence="2 3">SCSIO 10429</strain>
    </source>
</reference>
<feature type="transmembrane region" description="Helical" evidence="1">
    <location>
        <begin position="37"/>
        <end position="57"/>
    </location>
</feature>
<evidence type="ECO:0000313" key="2">
    <source>
        <dbReference type="EMBL" id="OEV09060.1"/>
    </source>
</evidence>
<dbReference type="EMBL" id="LJGW01000386">
    <property type="protein sequence ID" value="OEV09060.1"/>
    <property type="molecule type" value="Genomic_DNA"/>
</dbReference>
<name>A0A1E7KYQ6_9ACTN</name>
<keyword evidence="1" id="KW-0472">Membrane</keyword>